<gene>
    <name evidence="2" type="ORF">EHS15_11675</name>
</gene>
<dbReference type="Proteomes" id="UP000298058">
    <property type="component" value="Unassembled WGS sequence"/>
</dbReference>
<sequence>MRIVFFNLLLLFTLAQCSANKNYQLRESNPELKKYENTSLDPLLVSPYSHSIFKLPIYDTYLEEAYRTIISVRFSQTAIQEAEENYLLKKQIGEKGEAFLFAYRELPLLQVRLEKLHVTGLEYLALLPQNESISSDSTRSAVRNELNFTVSEIQYMQKQISTSIRKSKELFSRLYPAEPKQKNTITATKLKIHNPHENKPLFLSSAEDQCYASRAYRQWFILYGSIRMGDTPLEELFPDPNQSYRFEEKTTIVDFAYTIFFAPLTTITTKTIRVDACDSASLADYRKLQEERDLYKTLLAQKKEEENKTAVVEAETREVPEEESFYMKRVAMIQLNDGTVIQGDIKSFSLETITLEMAGETRNIEKQQIDRIRYTRIKVDTEGKPI</sequence>
<name>A0A4R9LXQ7_9LEPT</name>
<dbReference type="NCBIfam" id="NF047624">
    <property type="entry name" value="LIC_13076_fam"/>
    <property type="match status" value="1"/>
</dbReference>
<feature type="coiled-coil region" evidence="1">
    <location>
        <begin position="285"/>
        <end position="315"/>
    </location>
</feature>
<reference evidence="2" key="1">
    <citation type="journal article" date="2019" name="PLoS Negl. Trop. Dis.">
        <title>Revisiting the worldwide diversity of Leptospira species in the environment.</title>
        <authorList>
            <person name="Vincent A.T."/>
            <person name="Schiettekatte O."/>
            <person name="Bourhy P."/>
            <person name="Veyrier F.J."/>
            <person name="Picardeau M."/>
        </authorList>
    </citation>
    <scope>NUCLEOTIDE SEQUENCE [LARGE SCALE GENOMIC DNA]</scope>
    <source>
        <strain evidence="2">201300427</strain>
    </source>
</reference>
<proteinExistence type="predicted"/>
<dbReference type="RefSeq" id="WP_135760743.1">
    <property type="nucleotide sequence ID" value="NZ_RQHW01000042.1"/>
</dbReference>
<keyword evidence="1" id="KW-0175">Coiled coil</keyword>
<dbReference type="AlphaFoldDB" id="A0A4R9LXQ7"/>
<accession>A0A4R9LXQ7</accession>
<comment type="caution">
    <text evidence="2">The sequence shown here is derived from an EMBL/GenBank/DDBJ whole genome shotgun (WGS) entry which is preliminary data.</text>
</comment>
<organism evidence="2 3">
    <name type="scientific">Leptospira idonii</name>
    <dbReference type="NCBI Taxonomy" id="1193500"/>
    <lineage>
        <taxon>Bacteria</taxon>
        <taxon>Pseudomonadati</taxon>
        <taxon>Spirochaetota</taxon>
        <taxon>Spirochaetia</taxon>
        <taxon>Leptospirales</taxon>
        <taxon>Leptospiraceae</taxon>
        <taxon>Leptospira</taxon>
    </lineage>
</organism>
<evidence type="ECO:0000256" key="1">
    <source>
        <dbReference type="SAM" id="Coils"/>
    </source>
</evidence>
<evidence type="ECO:0000313" key="3">
    <source>
        <dbReference type="Proteomes" id="UP000298058"/>
    </source>
</evidence>
<keyword evidence="3" id="KW-1185">Reference proteome</keyword>
<evidence type="ECO:0000313" key="2">
    <source>
        <dbReference type="EMBL" id="TGN19060.1"/>
    </source>
</evidence>
<protein>
    <submittedName>
        <fullName evidence="2">Uncharacterized protein</fullName>
    </submittedName>
</protein>
<dbReference type="OrthoDB" id="317761at2"/>
<dbReference type="EMBL" id="RQHW01000042">
    <property type="protein sequence ID" value="TGN19060.1"/>
    <property type="molecule type" value="Genomic_DNA"/>
</dbReference>